<dbReference type="PANTHER" id="PTHR21521">
    <property type="entry name" value="AMUN, ISOFORM A"/>
    <property type="match status" value="1"/>
</dbReference>
<dbReference type="AlphaFoldDB" id="A0A6A7AN59"/>
<reference evidence="2" key="1">
    <citation type="journal article" date="2020" name="Stud. Mycol.">
        <title>101 Dothideomycetes genomes: a test case for predicting lifestyles and emergence of pathogens.</title>
        <authorList>
            <person name="Haridas S."/>
            <person name="Albert R."/>
            <person name="Binder M."/>
            <person name="Bloem J."/>
            <person name="Labutti K."/>
            <person name="Salamov A."/>
            <person name="Andreopoulos B."/>
            <person name="Baker S."/>
            <person name="Barry K."/>
            <person name="Bills G."/>
            <person name="Bluhm B."/>
            <person name="Cannon C."/>
            <person name="Castanera R."/>
            <person name="Culley D."/>
            <person name="Daum C."/>
            <person name="Ezra D."/>
            <person name="Gonzalez J."/>
            <person name="Henrissat B."/>
            <person name="Kuo A."/>
            <person name="Liang C."/>
            <person name="Lipzen A."/>
            <person name="Lutzoni F."/>
            <person name="Magnuson J."/>
            <person name="Mondo S."/>
            <person name="Nolan M."/>
            <person name="Ohm R."/>
            <person name="Pangilinan J."/>
            <person name="Park H.-J."/>
            <person name="Ramirez L."/>
            <person name="Alfaro M."/>
            <person name="Sun H."/>
            <person name="Tritt A."/>
            <person name="Yoshinaga Y."/>
            <person name="Zwiers L.-H."/>
            <person name="Turgeon B."/>
            <person name="Goodwin S."/>
            <person name="Spatafora J."/>
            <person name="Crous P."/>
            <person name="Grigoriev I."/>
        </authorList>
    </citation>
    <scope>NUCLEOTIDE SEQUENCE</scope>
    <source>
        <strain evidence="2">CBS 113818</strain>
    </source>
</reference>
<evidence type="ECO:0000313" key="2">
    <source>
        <dbReference type="EMBL" id="KAF2833997.1"/>
    </source>
</evidence>
<keyword evidence="3" id="KW-1185">Reference proteome</keyword>
<name>A0A6A7AN59_9PLEO</name>
<gene>
    <name evidence="2" type="ORF">CC86DRAFT_277298</name>
</gene>
<dbReference type="EMBL" id="MU006216">
    <property type="protein sequence ID" value="KAF2833997.1"/>
    <property type="molecule type" value="Genomic_DNA"/>
</dbReference>
<feature type="compositionally biased region" description="Basic and acidic residues" evidence="1">
    <location>
        <begin position="222"/>
        <end position="249"/>
    </location>
</feature>
<dbReference type="Proteomes" id="UP000799424">
    <property type="component" value="Unassembled WGS sequence"/>
</dbReference>
<organism evidence="2 3">
    <name type="scientific">Ophiobolus disseminans</name>
    <dbReference type="NCBI Taxonomy" id="1469910"/>
    <lineage>
        <taxon>Eukaryota</taxon>
        <taxon>Fungi</taxon>
        <taxon>Dikarya</taxon>
        <taxon>Ascomycota</taxon>
        <taxon>Pezizomycotina</taxon>
        <taxon>Dothideomycetes</taxon>
        <taxon>Pleosporomycetidae</taxon>
        <taxon>Pleosporales</taxon>
        <taxon>Pleosporineae</taxon>
        <taxon>Phaeosphaeriaceae</taxon>
        <taxon>Ophiobolus</taxon>
    </lineage>
</organism>
<evidence type="ECO:0000256" key="1">
    <source>
        <dbReference type="SAM" id="MobiDB-lite"/>
    </source>
</evidence>
<protein>
    <submittedName>
        <fullName evidence="2">Uncharacterized protein</fullName>
    </submittedName>
</protein>
<dbReference type="OrthoDB" id="8249012at2759"/>
<feature type="compositionally biased region" description="Acidic residues" evidence="1">
    <location>
        <begin position="207"/>
        <end position="221"/>
    </location>
</feature>
<evidence type="ECO:0000313" key="3">
    <source>
        <dbReference type="Proteomes" id="UP000799424"/>
    </source>
</evidence>
<accession>A0A6A7AN59</accession>
<proteinExistence type="predicted"/>
<feature type="region of interest" description="Disordered" evidence="1">
    <location>
        <begin position="207"/>
        <end position="265"/>
    </location>
</feature>
<dbReference type="PANTHER" id="PTHR21521:SF0">
    <property type="entry name" value="AMUN, ISOFORM A"/>
    <property type="match status" value="1"/>
</dbReference>
<sequence length="265" mass="29206">MPSYNITTISASTYSTALSRYASAAPASLHALDAQRYDAIPAAVAKRRDDKFLNKSEVEKLVEWKLKHGTFRPKLLQLAQSNDEGLIKETTTSAFGFLKSSPSPSSKDILAALKILIKLKGIGPATASLLLSVAAPETVPFFSDELFRWCTWNESGSPAGWKRGIKYNMKEYEALLGNVGNIRERMDVRAVDVERVAWVLGREGVDCGDGEDSEETIEERETEEKAVKADTKEKPKKAVEKGTKRKAADVKPPTEGTRKSARTKK</sequence>